<dbReference type="STRING" id="530564.Psta_4720"/>
<dbReference type="GO" id="GO:0019213">
    <property type="term" value="F:deacetylase activity"/>
    <property type="evidence" value="ECO:0007669"/>
    <property type="project" value="InterPro"/>
</dbReference>
<evidence type="ECO:0000313" key="1">
    <source>
        <dbReference type="EMBL" id="ADB19361.1"/>
    </source>
</evidence>
<dbReference type="PANTHER" id="PTHR12993">
    <property type="entry name" value="N-ACETYLGLUCOSAMINYL-PHOSPHATIDYLINOSITOL DE-N-ACETYLASE-RELATED"/>
    <property type="match status" value="1"/>
</dbReference>
<sequence>MTSLTSVPFPKLDVLVVAPHPDDAELGCGGTILKLRAEGKKVGVLDLTSGEPTPHGSLEIRASETARATEILGLDWRGNLGLPNRMLEHTLEARKALASLIRQLRPVWLFAPYWEDAHPDHVAATPLIEAARFWAKLSKTDMPGEPWHPARVYHYYCVHLKMVPQPAFVVDISDVWEQKIASIAAYESQFITGRTATPTFLERLREEAAFWGKSIGVNYGEPITSREPIGMKSLASLV</sequence>
<dbReference type="Pfam" id="PF02585">
    <property type="entry name" value="PIG-L"/>
    <property type="match status" value="1"/>
</dbReference>
<dbReference type="OrthoDB" id="9815144at2"/>
<reference evidence="1 2" key="1">
    <citation type="journal article" date="2009" name="Stand. Genomic Sci.">
        <title>Complete genome sequence of Pirellula staleyi type strain (ATCC 27377).</title>
        <authorList>
            <person name="Clum A."/>
            <person name="Tindall B.J."/>
            <person name="Sikorski J."/>
            <person name="Ivanova N."/>
            <person name="Mavrommatis K."/>
            <person name="Lucas S."/>
            <person name="Glavina del Rio T."/>
            <person name="Nolan M."/>
            <person name="Chen F."/>
            <person name="Tice H."/>
            <person name="Pitluck S."/>
            <person name="Cheng J.F."/>
            <person name="Chertkov O."/>
            <person name="Brettin T."/>
            <person name="Han C."/>
            <person name="Detter J.C."/>
            <person name="Kuske C."/>
            <person name="Bruce D."/>
            <person name="Goodwin L."/>
            <person name="Ovchinikova G."/>
            <person name="Pati A."/>
            <person name="Mikhailova N."/>
            <person name="Chen A."/>
            <person name="Palaniappan K."/>
            <person name="Land M."/>
            <person name="Hauser L."/>
            <person name="Chang Y.J."/>
            <person name="Jeffries C.D."/>
            <person name="Chain P."/>
            <person name="Rohde M."/>
            <person name="Goker M."/>
            <person name="Bristow J."/>
            <person name="Eisen J.A."/>
            <person name="Markowitz V."/>
            <person name="Hugenholtz P."/>
            <person name="Kyrpides N.C."/>
            <person name="Klenk H.P."/>
            <person name="Lapidus A."/>
        </authorList>
    </citation>
    <scope>NUCLEOTIDE SEQUENCE [LARGE SCALE GENOMIC DNA]</scope>
    <source>
        <strain evidence="2">ATCC 27377 / DSM 6068 / ICPB 4128</strain>
    </source>
</reference>
<dbReference type="GO" id="GO:0016811">
    <property type="term" value="F:hydrolase activity, acting on carbon-nitrogen (but not peptide) bonds, in linear amides"/>
    <property type="evidence" value="ECO:0007669"/>
    <property type="project" value="TreeGrafter"/>
</dbReference>
<gene>
    <name evidence="1" type="ordered locus">Psta_4720</name>
</gene>
<dbReference type="EMBL" id="CP001848">
    <property type="protein sequence ID" value="ADB19361.1"/>
    <property type="molecule type" value="Genomic_DNA"/>
</dbReference>
<dbReference type="PANTHER" id="PTHR12993:SF30">
    <property type="entry name" value="N-ACETYL-ALPHA-D-GLUCOSAMINYL L-MALATE DEACETYLASE 1"/>
    <property type="match status" value="1"/>
</dbReference>
<accession>D2R830</accession>
<dbReference type="InterPro" id="IPR024078">
    <property type="entry name" value="LmbE-like_dom_sf"/>
</dbReference>
<dbReference type="SUPFAM" id="SSF102588">
    <property type="entry name" value="LmbE-like"/>
    <property type="match status" value="1"/>
</dbReference>
<dbReference type="InterPro" id="IPR003737">
    <property type="entry name" value="GlcNAc_PI_deacetylase-related"/>
</dbReference>
<name>D2R830_PIRSD</name>
<dbReference type="KEGG" id="psl:Psta_4720"/>
<evidence type="ECO:0000313" key="2">
    <source>
        <dbReference type="Proteomes" id="UP000001887"/>
    </source>
</evidence>
<dbReference type="NCBIfam" id="TIGR04001">
    <property type="entry name" value="thiol_BshB1"/>
    <property type="match status" value="1"/>
</dbReference>
<dbReference type="AlphaFoldDB" id="D2R830"/>
<dbReference type="Proteomes" id="UP000001887">
    <property type="component" value="Chromosome"/>
</dbReference>
<dbReference type="Gene3D" id="3.40.50.10320">
    <property type="entry name" value="LmbE-like"/>
    <property type="match status" value="1"/>
</dbReference>
<dbReference type="GO" id="GO:0071793">
    <property type="term" value="P:bacillithiol biosynthetic process"/>
    <property type="evidence" value="ECO:0007669"/>
    <property type="project" value="InterPro"/>
</dbReference>
<dbReference type="InterPro" id="IPR023842">
    <property type="entry name" value="Bacillithiol_biosynth_BshB1"/>
</dbReference>
<proteinExistence type="predicted"/>
<protein>
    <submittedName>
        <fullName evidence="1">LmbE family protein</fullName>
    </submittedName>
</protein>
<dbReference type="eggNOG" id="COG2120">
    <property type="taxonomic scope" value="Bacteria"/>
</dbReference>
<keyword evidence="2" id="KW-1185">Reference proteome</keyword>
<organism evidence="1 2">
    <name type="scientific">Pirellula staleyi (strain ATCC 27377 / DSM 6068 / ICPB 4128)</name>
    <name type="common">Pirella staleyi</name>
    <dbReference type="NCBI Taxonomy" id="530564"/>
    <lineage>
        <taxon>Bacteria</taxon>
        <taxon>Pseudomonadati</taxon>
        <taxon>Planctomycetota</taxon>
        <taxon>Planctomycetia</taxon>
        <taxon>Pirellulales</taxon>
        <taxon>Pirellulaceae</taxon>
        <taxon>Pirellula</taxon>
    </lineage>
</organism>
<dbReference type="HOGENOM" id="CLU_049311_3_1_0"/>